<protein>
    <recommendedName>
        <fullName evidence="4">Malonate decarboxylase acyl carrier protein</fullName>
    </recommendedName>
</protein>
<proteinExistence type="inferred from homology"/>
<name>A0A3N9UAQ8_9BACI</name>
<evidence type="ECO:0000256" key="5">
    <source>
        <dbReference type="PIRSR" id="PIRSR609662-50"/>
    </source>
</evidence>
<dbReference type="Proteomes" id="UP000274033">
    <property type="component" value="Unassembled WGS sequence"/>
</dbReference>
<evidence type="ECO:0000313" key="6">
    <source>
        <dbReference type="EMBL" id="RQW73511.1"/>
    </source>
</evidence>
<sequence>MDKLVYSFPATKKVNKRAHVGVVGSGDLEVLIEPTNDQKTVVEIRTGITGFQDTWKKVVERFVSQHDISALITINDFGATPGVVSIRLAQAAEVVTNDIIHY</sequence>
<dbReference type="InterPro" id="IPR009662">
    <property type="entry name" value="Malonate_deCO2ase_dsu"/>
</dbReference>
<dbReference type="NCBIfam" id="TIGR03130">
    <property type="entry name" value="malonate_delta"/>
    <property type="match status" value="1"/>
</dbReference>
<dbReference type="NCBIfam" id="NF002293">
    <property type="entry name" value="PRK01220.1"/>
    <property type="match status" value="1"/>
</dbReference>
<evidence type="ECO:0000313" key="7">
    <source>
        <dbReference type="Proteomes" id="UP000274033"/>
    </source>
</evidence>
<dbReference type="RefSeq" id="WP_124766373.1">
    <property type="nucleotide sequence ID" value="NZ_JAFBDY010000018.1"/>
</dbReference>
<comment type="subcellular location">
    <subcellularLocation>
        <location evidence="1">Cytoplasm</location>
    </subcellularLocation>
</comment>
<keyword evidence="2" id="KW-0963">Cytoplasm</keyword>
<dbReference type="Pfam" id="PF06857">
    <property type="entry name" value="ACP"/>
    <property type="match status" value="1"/>
</dbReference>
<accession>A0A3N9UAQ8</accession>
<dbReference type="OrthoDB" id="120290at2"/>
<evidence type="ECO:0000256" key="2">
    <source>
        <dbReference type="ARBA" id="ARBA00022490"/>
    </source>
</evidence>
<gene>
    <name evidence="6" type="ORF">EBB45_16115</name>
</gene>
<comment type="PTM">
    <text evidence="5">Covalently binds the prosthetic group of malonate decarboxylase.</text>
</comment>
<organism evidence="6 7">
    <name type="scientific">Lysinibacillus composti</name>
    <dbReference type="NCBI Taxonomy" id="720633"/>
    <lineage>
        <taxon>Bacteria</taxon>
        <taxon>Bacillati</taxon>
        <taxon>Bacillota</taxon>
        <taxon>Bacilli</taxon>
        <taxon>Bacillales</taxon>
        <taxon>Bacillaceae</taxon>
        <taxon>Lysinibacillus</taxon>
    </lineage>
</organism>
<keyword evidence="3 5" id="KW-0597">Phosphoprotein</keyword>
<feature type="modified residue" description="O-(phosphoribosyl dephospho-coenzyme A)serine" evidence="5">
    <location>
        <position position="25"/>
    </location>
</feature>
<dbReference type="AlphaFoldDB" id="A0A3N9UAQ8"/>
<evidence type="ECO:0000256" key="4">
    <source>
        <dbReference type="NCBIfam" id="TIGR03130"/>
    </source>
</evidence>
<dbReference type="HAMAP" id="MF_00710">
    <property type="entry name" value="Malonate_deCO2ase_dsu"/>
    <property type="match status" value="1"/>
</dbReference>
<dbReference type="EMBL" id="RRCT01000019">
    <property type="protein sequence ID" value="RQW73511.1"/>
    <property type="molecule type" value="Genomic_DNA"/>
</dbReference>
<dbReference type="InterPro" id="IPR023439">
    <property type="entry name" value="Mal_deCO2ase/Cit_lyase_ACP"/>
</dbReference>
<dbReference type="GO" id="GO:0005737">
    <property type="term" value="C:cytoplasm"/>
    <property type="evidence" value="ECO:0007669"/>
    <property type="project" value="UniProtKB-SubCell"/>
</dbReference>
<evidence type="ECO:0000256" key="1">
    <source>
        <dbReference type="ARBA" id="ARBA00004496"/>
    </source>
</evidence>
<evidence type="ECO:0000256" key="3">
    <source>
        <dbReference type="ARBA" id="ARBA00022553"/>
    </source>
</evidence>
<comment type="caution">
    <text evidence="6">The sequence shown here is derived from an EMBL/GenBank/DDBJ whole genome shotgun (WGS) entry which is preliminary data.</text>
</comment>
<reference evidence="6 7" key="1">
    <citation type="journal article" date="2013" name="J. Microbiol.">
        <title>Lysinibacillus chungkukjangi sp. nov., isolated from Chungkukjang, Korean fermented soybean food.</title>
        <authorList>
            <person name="Kim S.J."/>
            <person name="Jang Y.H."/>
            <person name="Hamada M."/>
            <person name="Ahn J.H."/>
            <person name="Weon H.Y."/>
            <person name="Suzuki K."/>
            <person name="Whang K.S."/>
            <person name="Kwon S.W."/>
        </authorList>
    </citation>
    <scope>NUCLEOTIDE SEQUENCE [LARGE SCALE GENOMIC DNA]</scope>
    <source>
        <strain evidence="6 7">MCCC 1A12701</strain>
    </source>
</reference>
<keyword evidence="7" id="KW-1185">Reference proteome</keyword>